<gene>
    <name evidence="2" type="ORF">TWF506_008033</name>
</gene>
<sequence length="222" mass="23654">MDPNTHEVGALAQTNTSTAGASAPGGNNTATQEAHNSAEAMAEYLDCLEKIGTVEDISVKLSTYVHVLQISHKEMGEYYGALEVHIIPFLGKYGYQELKQAISASYNRFVDEVSYRINDPTGDDQMVLRTYYELLSVIGRILSRIVKDFGGVAIAEGVAGSDKTEDGGGVGDDGGEEEGGVGEKDVEGAGDDTEGKKKENVDTLGFAKLSLDPTPAIKKNED</sequence>
<feature type="region of interest" description="Disordered" evidence="1">
    <location>
        <begin position="13"/>
        <end position="35"/>
    </location>
</feature>
<evidence type="ECO:0000313" key="2">
    <source>
        <dbReference type="EMBL" id="KAK6513596.1"/>
    </source>
</evidence>
<feature type="region of interest" description="Disordered" evidence="1">
    <location>
        <begin position="161"/>
        <end position="201"/>
    </location>
</feature>
<protein>
    <submittedName>
        <fullName evidence="2">Uncharacterized protein</fullName>
    </submittedName>
</protein>
<name>A0AAN8N8Q4_9PEZI</name>
<keyword evidence="3" id="KW-1185">Reference proteome</keyword>
<dbReference type="Proteomes" id="UP001307849">
    <property type="component" value="Unassembled WGS sequence"/>
</dbReference>
<comment type="caution">
    <text evidence="2">The sequence shown here is derived from an EMBL/GenBank/DDBJ whole genome shotgun (WGS) entry which is preliminary data.</text>
</comment>
<organism evidence="2 3">
    <name type="scientific">Arthrobotrys conoides</name>
    <dbReference type="NCBI Taxonomy" id="74498"/>
    <lineage>
        <taxon>Eukaryota</taxon>
        <taxon>Fungi</taxon>
        <taxon>Dikarya</taxon>
        <taxon>Ascomycota</taxon>
        <taxon>Pezizomycotina</taxon>
        <taxon>Orbiliomycetes</taxon>
        <taxon>Orbiliales</taxon>
        <taxon>Orbiliaceae</taxon>
        <taxon>Arthrobotrys</taxon>
    </lineage>
</organism>
<accession>A0AAN8N8Q4</accession>
<proteinExistence type="predicted"/>
<evidence type="ECO:0000256" key="1">
    <source>
        <dbReference type="SAM" id="MobiDB-lite"/>
    </source>
</evidence>
<dbReference type="AlphaFoldDB" id="A0AAN8N8Q4"/>
<dbReference type="EMBL" id="JAVHJM010000005">
    <property type="protein sequence ID" value="KAK6513596.1"/>
    <property type="molecule type" value="Genomic_DNA"/>
</dbReference>
<feature type="compositionally biased region" description="Basic and acidic residues" evidence="1">
    <location>
        <begin position="181"/>
        <end position="201"/>
    </location>
</feature>
<evidence type="ECO:0000313" key="3">
    <source>
        <dbReference type="Proteomes" id="UP001307849"/>
    </source>
</evidence>
<reference evidence="2 3" key="1">
    <citation type="submission" date="2019-10" db="EMBL/GenBank/DDBJ databases">
        <authorList>
            <person name="Palmer J.M."/>
        </authorList>
    </citation>
    <scope>NUCLEOTIDE SEQUENCE [LARGE SCALE GENOMIC DNA]</scope>
    <source>
        <strain evidence="2 3">TWF506</strain>
    </source>
</reference>